<accession>A0A4R1G1S1</accession>
<organism evidence="1 2">
    <name type="scientific">Nocardia alba</name>
    <dbReference type="NCBI Taxonomy" id="225051"/>
    <lineage>
        <taxon>Bacteria</taxon>
        <taxon>Bacillati</taxon>
        <taxon>Actinomycetota</taxon>
        <taxon>Actinomycetes</taxon>
        <taxon>Mycobacteriales</taxon>
        <taxon>Nocardiaceae</taxon>
        <taxon>Nocardia</taxon>
    </lineage>
</organism>
<dbReference type="AlphaFoldDB" id="A0A4R1G1S1"/>
<dbReference type="OrthoDB" id="4559785at2"/>
<proteinExistence type="predicted"/>
<keyword evidence="2" id="KW-1185">Reference proteome</keyword>
<dbReference type="STRING" id="1210063.GCA_001612665_04727"/>
<protein>
    <submittedName>
        <fullName evidence="1">Uncharacterized protein</fullName>
    </submittedName>
</protein>
<dbReference type="RefSeq" id="WP_132369719.1">
    <property type="nucleotide sequence ID" value="NZ_SMFR01000001.1"/>
</dbReference>
<sequence length="398" mass="38582">MATQQPTRATLPAPTTAAVGLPGVSITTSRAPTAPTAVPDAFVPIIKPYIVAGSGGNGAFAAQLNKVRSQISPASAAIGQVAAVISPRSGALGTAGALGKLVAKVVVKSGKVLLEAGLTGASGSSASLNTHLPMAFEAEGTTTTDLVVIGSAEALFGSDGRFSGLKPFDLAFAGDGSIEVAAAAAGAVVVSGGTAGQGSLSAATGQPVAFGGVGQLAMAQGAPVDTTGSGALLTVSSAKAGVDMAHTGTGQLSMVVVPSFAPAGMTKSSPAWTQMANDWLTVAGWAADTGTYPGSTVNTDGIVAQAAKASATLAASIVFTAAGAANANVTLRLTVNGVVVATGTATTVPASSTATVTVSVVRSIASGDVVRVQALGTQFLAQFNPTAQVNSASYVRIT</sequence>
<dbReference type="EMBL" id="SMFR01000001">
    <property type="protein sequence ID" value="TCK00541.1"/>
    <property type="molecule type" value="Genomic_DNA"/>
</dbReference>
<dbReference type="Proteomes" id="UP000294856">
    <property type="component" value="Unassembled WGS sequence"/>
</dbReference>
<evidence type="ECO:0000313" key="1">
    <source>
        <dbReference type="EMBL" id="TCK00541.1"/>
    </source>
</evidence>
<name>A0A4R1G1S1_9NOCA</name>
<reference evidence="1 2" key="1">
    <citation type="submission" date="2019-03" db="EMBL/GenBank/DDBJ databases">
        <title>Genomic Encyclopedia of Type Strains, Phase IV (KMG-IV): sequencing the most valuable type-strain genomes for metagenomic binning, comparative biology and taxonomic classification.</title>
        <authorList>
            <person name="Goeker M."/>
        </authorList>
    </citation>
    <scope>NUCLEOTIDE SEQUENCE [LARGE SCALE GENOMIC DNA]</scope>
    <source>
        <strain evidence="1 2">DSM 44684</strain>
    </source>
</reference>
<comment type="caution">
    <text evidence="1">The sequence shown here is derived from an EMBL/GenBank/DDBJ whole genome shotgun (WGS) entry which is preliminary data.</text>
</comment>
<evidence type="ECO:0000313" key="2">
    <source>
        <dbReference type="Proteomes" id="UP000294856"/>
    </source>
</evidence>
<gene>
    <name evidence="1" type="ORF">DFR71_1544</name>
</gene>